<dbReference type="SUPFAM" id="SSF51679">
    <property type="entry name" value="Bacterial luciferase-like"/>
    <property type="match status" value="1"/>
</dbReference>
<evidence type="ECO:0000259" key="1">
    <source>
        <dbReference type="Pfam" id="PF00296"/>
    </source>
</evidence>
<dbReference type="AlphaFoldDB" id="A0A3N0DT62"/>
<organism evidence="2 3">
    <name type="scientific">Nocardioides marmorisolisilvae</name>
    <dbReference type="NCBI Taxonomy" id="1542737"/>
    <lineage>
        <taxon>Bacteria</taxon>
        <taxon>Bacillati</taxon>
        <taxon>Actinomycetota</taxon>
        <taxon>Actinomycetes</taxon>
        <taxon>Propionibacteriales</taxon>
        <taxon>Nocardioidaceae</taxon>
        <taxon>Nocardioides</taxon>
    </lineage>
</organism>
<name>A0A3N0DT62_9ACTN</name>
<sequence>MTAFIARYDFRAPGEALARQNEMFARCLEQVGYVEQHGMNAIVLSEHHATQDGYLPSPVVVAAAVAARTSTISISVAALLANLYDPLRLAEDIAVLDHLSGGRVTYTIGLGYRPEEYAMFDATWDGRGTALEDVIAVLQQAWTGEEFEYAGRTVRVLPTPNRDPVLFYGGGSPAAARRAARLGLHFQPQVADPALKELYQAECREHGREPGFVLLPTPGPATIFCSEDPDKFWAEHGRYLLAEARGYNAWHNDFNSLVRDASESVEEMRTAGIYAVLTPDELIEKCRSKEIRVISNHPLCGGLPAEPSWESLRLVCETVIPALAG</sequence>
<dbReference type="Pfam" id="PF00296">
    <property type="entry name" value="Bac_luciferase"/>
    <property type="match status" value="1"/>
</dbReference>
<dbReference type="RefSeq" id="WP_123233282.1">
    <property type="nucleotide sequence ID" value="NZ_RJSG01000002.1"/>
</dbReference>
<evidence type="ECO:0000313" key="2">
    <source>
        <dbReference type="EMBL" id="RNL78780.1"/>
    </source>
</evidence>
<dbReference type="InterPro" id="IPR050766">
    <property type="entry name" value="Bact_Lucif_Oxidored"/>
</dbReference>
<accession>A0A3N0DT62</accession>
<feature type="domain" description="Luciferase-like" evidence="1">
    <location>
        <begin position="21"/>
        <end position="286"/>
    </location>
</feature>
<gene>
    <name evidence="2" type="ORF">EFL95_06830</name>
</gene>
<dbReference type="InterPro" id="IPR011251">
    <property type="entry name" value="Luciferase-like_dom"/>
</dbReference>
<keyword evidence="3" id="KW-1185">Reference proteome</keyword>
<dbReference type="Proteomes" id="UP000277094">
    <property type="component" value="Unassembled WGS sequence"/>
</dbReference>
<dbReference type="GO" id="GO:0005829">
    <property type="term" value="C:cytosol"/>
    <property type="evidence" value="ECO:0007669"/>
    <property type="project" value="TreeGrafter"/>
</dbReference>
<dbReference type="PANTHER" id="PTHR30137:SF6">
    <property type="entry name" value="LUCIFERASE-LIKE MONOOXYGENASE"/>
    <property type="match status" value="1"/>
</dbReference>
<dbReference type="OrthoDB" id="5169673at2"/>
<dbReference type="InterPro" id="IPR036661">
    <property type="entry name" value="Luciferase-like_sf"/>
</dbReference>
<dbReference type="PANTHER" id="PTHR30137">
    <property type="entry name" value="LUCIFERASE-LIKE MONOOXYGENASE"/>
    <property type="match status" value="1"/>
</dbReference>
<proteinExistence type="predicted"/>
<dbReference type="GO" id="GO:0016705">
    <property type="term" value="F:oxidoreductase activity, acting on paired donors, with incorporation or reduction of molecular oxygen"/>
    <property type="evidence" value="ECO:0007669"/>
    <property type="project" value="InterPro"/>
</dbReference>
<protein>
    <submittedName>
        <fullName evidence="2">LLM class flavin-dependent oxidoreductase</fullName>
    </submittedName>
</protein>
<dbReference type="EMBL" id="RJSG01000002">
    <property type="protein sequence ID" value="RNL78780.1"/>
    <property type="molecule type" value="Genomic_DNA"/>
</dbReference>
<dbReference type="Gene3D" id="3.20.20.30">
    <property type="entry name" value="Luciferase-like domain"/>
    <property type="match status" value="1"/>
</dbReference>
<reference evidence="2 3" key="1">
    <citation type="submission" date="2018-11" db="EMBL/GenBank/DDBJ databases">
        <authorList>
            <person name="Li F."/>
        </authorList>
    </citation>
    <scope>NUCLEOTIDE SEQUENCE [LARGE SCALE GENOMIC DNA]</scope>
    <source>
        <strain evidence="2 3">KIS18-7</strain>
    </source>
</reference>
<comment type="caution">
    <text evidence="2">The sequence shown here is derived from an EMBL/GenBank/DDBJ whole genome shotgun (WGS) entry which is preliminary data.</text>
</comment>
<evidence type="ECO:0000313" key="3">
    <source>
        <dbReference type="Proteomes" id="UP000277094"/>
    </source>
</evidence>